<comment type="caution">
    <text evidence="1">The sequence shown here is derived from an EMBL/GenBank/DDBJ whole genome shotgun (WGS) entry which is preliminary data.</text>
</comment>
<dbReference type="EMBL" id="BARW01000737">
    <property type="protein sequence ID" value="GAI68663.1"/>
    <property type="molecule type" value="Genomic_DNA"/>
</dbReference>
<name>X1QK93_9ZZZZ</name>
<organism evidence="1">
    <name type="scientific">marine sediment metagenome</name>
    <dbReference type="NCBI Taxonomy" id="412755"/>
    <lineage>
        <taxon>unclassified sequences</taxon>
        <taxon>metagenomes</taxon>
        <taxon>ecological metagenomes</taxon>
    </lineage>
</organism>
<proteinExistence type="predicted"/>
<gene>
    <name evidence="1" type="ORF">S12H4_02831</name>
</gene>
<sequence>MREKAGEYIENTEDEYISKTTVSGKKIIINLRTVKKFFRIFPHAINYYFLRVLQRIQMGIPKKYIFNIFNKVPFPKNKIKVIYFFDYIKYDLVKIIQTLEKEVKWKGPTNQEDRFDCLLHPFVNHVFLQSLGISSDGYISSNIIRNRNLRRNEALLKENHIRKTVEKECRNIINELDLKDYKMPIIKKSYN</sequence>
<dbReference type="AlphaFoldDB" id="X1QK93"/>
<evidence type="ECO:0000313" key="1">
    <source>
        <dbReference type="EMBL" id="GAI68663.1"/>
    </source>
</evidence>
<accession>X1QK93</accession>
<protein>
    <submittedName>
        <fullName evidence="1">Uncharacterized protein</fullName>
    </submittedName>
</protein>
<reference evidence="1" key="1">
    <citation type="journal article" date="2014" name="Front. Microbiol.">
        <title>High frequency of phylogenetically diverse reductive dehalogenase-homologous genes in deep subseafloor sedimentary metagenomes.</title>
        <authorList>
            <person name="Kawai M."/>
            <person name="Futagami T."/>
            <person name="Toyoda A."/>
            <person name="Takaki Y."/>
            <person name="Nishi S."/>
            <person name="Hori S."/>
            <person name="Arai W."/>
            <person name="Tsubouchi T."/>
            <person name="Morono Y."/>
            <person name="Uchiyama I."/>
            <person name="Ito T."/>
            <person name="Fujiyama A."/>
            <person name="Inagaki F."/>
            <person name="Takami H."/>
        </authorList>
    </citation>
    <scope>NUCLEOTIDE SEQUENCE</scope>
    <source>
        <strain evidence="1">Expedition CK06-06</strain>
    </source>
</reference>